<dbReference type="InterPro" id="IPR001017">
    <property type="entry name" value="DH_E1"/>
</dbReference>
<protein>
    <submittedName>
        <fullName evidence="8">Probable 2-oxoglutarate dehydrogenase E1 component DHKTD1 homolog, mitochondrial</fullName>
    </submittedName>
</protein>
<keyword evidence="4" id="KW-0560">Oxidoreductase</keyword>
<comment type="similarity">
    <text evidence="2">Belongs to the alpha-ketoglutarate dehydrogenase family.</text>
</comment>
<keyword evidence="3" id="KW-0809">Transit peptide</keyword>
<gene>
    <name evidence="8" type="primary">LOC105426032</name>
</gene>
<evidence type="ECO:0000256" key="3">
    <source>
        <dbReference type="ARBA" id="ARBA00022946"/>
    </source>
</evidence>
<evidence type="ECO:0000313" key="8">
    <source>
        <dbReference type="RefSeq" id="XP_025073767.1"/>
    </source>
</evidence>
<dbReference type="GO" id="GO:0030976">
    <property type="term" value="F:thiamine pyrophosphate binding"/>
    <property type="evidence" value="ECO:0007669"/>
    <property type="project" value="InterPro"/>
</dbReference>
<dbReference type="InterPro" id="IPR042179">
    <property type="entry name" value="KGD_C_sf"/>
</dbReference>
<dbReference type="InterPro" id="IPR031717">
    <property type="entry name" value="ODO-1/KGD_C"/>
</dbReference>
<comment type="cofactor">
    <cofactor evidence="1">
        <name>thiamine diphosphate</name>
        <dbReference type="ChEBI" id="CHEBI:58937"/>
    </cofactor>
</comment>
<sequence length="841" mass="95577">MYAIEKFVLKKYNSYVRLRWPTCCTSDKLYHSENGVYGYRPNQRKHFEVPKEHLDERTRQSNFYRLVSAYRTHGHKQADLDSISICKPQLLSELQPKNFGLNFQDKVRFRGILYTQKDEGTIDEAIRFLHATYSGTVGTEFSYLETEEEREWFAETVEKILAEPLNNETRKTIATEMLKSQAFDDFLAKKFVSLKRYGGEGAESMMAFFHEFFKLCAYDNLEHVIVCGAHRGRLNLLTGLLNFPPEKLFRKLRGLSEFSDATDKCTGDVISHLVSSTDLNIGKTNLHVTMLRNPSHLETVNPVSMGKTRGVMQEIKEAAYGDNKDAQWSDKVINVQIHGDAAYPGQGVNQECLALSKTPHFEIGGTIHLVINNQIGFTTPSSRGRSSRYCTDLAKMISAPVIHVNGDDPEMVVRATKIAFKYQRQFRKNVFIDLNCFRRWGHNELDDPTFTNPLMYKIIQNRPITYIDIHPHLLKNHVQNRLKRIENGNALDWSAAEALAIGSLLYQGYNVRLSGQDVGRGTFSHRHAMLVDQSTEAIFIPLNSMISGQTGKLEIANSILSEEAVLGFEYGLSIASPFTLPIWEAQFGDFFNGAQIIIDTYVTSGEAKWMLSSGLTMLLPHGYDGAGPEHSSCRLERFLQLTDSKENSVDGDDVNMHIANPSEPAQYFHLLRRQMIRDYRKPLIIIGPKILLRHPAAVSPLSDFEPQTGFKAVIGDNKVEKSDVTKIILVSGKHYYALNEYRETSGNKNVAIIRVESLCPFPIQELLEEIVKYEHAKTFIWSQEEPQNMGAWSFIKPRFENLCGRRLKYCGRESIAAPAVGDGQMHQQEANEVIIKPFMLK</sequence>
<dbReference type="Pfam" id="PF02779">
    <property type="entry name" value="Transket_pyr"/>
    <property type="match status" value="1"/>
</dbReference>
<evidence type="ECO:0000256" key="1">
    <source>
        <dbReference type="ARBA" id="ARBA00001964"/>
    </source>
</evidence>
<dbReference type="PANTHER" id="PTHR23152">
    <property type="entry name" value="2-OXOGLUTARATE DEHYDROGENASE"/>
    <property type="match status" value="1"/>
</dbReference>
<evidence type="ECO:0000259" key="6">
    <source>
        <dbReference type="SMART" id="SM00861"/>
    </source>
</evidence>
<dbReference type="Gene3D" id="3.40.50.12470">
    <property type="match status" value="1"/>
</dbReference>
<evidence type="ECO:0000256" key="5">
    <source>
        <dbReference type="ARBA" id="ARBA00023052"/>
    </source>
</evidence>
<dbReference type="SUPFAM" id="SSF52518">
    <property type="entry name" value="Thiamin diphosphate-binding fold (THDP-binding)"/>
    <property type="match status" value="2"/>
</dbReference>
<dbReference type="PIRSF" id="PIRSF000157">
    <property type="entry name" value="Oxoglu_dh_E1"/>
    <property type="match status" value="1"/>
</dbReference>
<dbReference type="InterPro" id="IPR011603">
    <property type="entry name" value="2oxoglutarate_DH_E1"/>
</dbReference>
<reference evidence="8" key="1">
    <citation type="submission" date="2025-08" db="UniProtKB">
        <authorList>
            <consortium name="RefSeq"/>
        </authorList>
    </citation>
    <scope>IDENTIFICATION</scope>
</reference>
<dbReference type="GeneID" id="105426032"/>
<dbReference type="InterPro" id="IPR005475">
    <property type="entry name" value="Transketolase-like_Pyr-bd"/>
</dbReference>
<dbReference type="SMART" id="SM00861">
    <property type="entry name" value="Transket_pyr"/>
    <property type="match status" value="1"/>
</dbReference>
<evidence type="ECO:0000313" key="7">
    <source>
        <dbReference type="Proteomes" id="UP000504615"/>
    </source>
</evidence>
<dbReference type="Pfam" id="PF16870">
    <property type="entry name" value="OxoGdeHyase_C"/>
    <property type="match status" value="1"/>
</dbReference>
<dbReference type="InterPro" id="IPR029061">
    <property type="entry name" value="THDP-binding"/>
</dbReference>
<keyword evidence="5" id="KW-0786">Thiamine pyrophosphate</keyword>
<dbReference type="Gene3D" id="3.40.50.11610">
    <property type="entry name" value="Multifunctional 2-oxoglutarate metabolism enzyme, C-terminal domain"/>
    <property type="match status" value="1"/>
</dbReference>
<evidence type="ECO:0000256" key="2">
    <source>
        <dbReference type="ARBA" id="ARBA00006936"/>
    </source>
</evidence>
<name>A0A8N1S6N9_9HYME</name>
<dbReference type="Proteomes" id="UP000504615">
    <property type="component" value="Unplaced"/>
</dbReference>
<organism evidence="7 8">
    <name type="scientific">Pogonomyrmex barbatus</name>
    <name type="common">red harvester ant</name>
    <dbReference type="NCBI Taxonomy" id="144034"/>
    <lineage>
        <taxon>Eukaryota</taxon>
        <taxon>Metazoa</taxon>
        <taxon>Ecdysozoa</taxon>
        <taxon>Arthropoda</taxon>
        <taxon>Hexapoda</taxon>
        <taxon>Insecta</taxon>
        <taxon>Pterygota</taxon>
        <taxon>Neoptera</taxon>
        <taxon>Endopterygota</taxon>
        <taxon>Hymenoptera</taxon>
        <taxon>Apocrita</taxon>
        <taxon>Aculeata</taxon>
        <taxon>Formicoidea</taxon>
        <taxon>Formicidae</taxon>
        <taxon>Myrmicinae</taxon>
        <taxon>Pogonomyrmex</taxon>
    </lineage>
</organism>
<dbReference type="Gene3D" id="3.40.50.970">
    <property type="match status" value="1"/>
</dbReference>
<dbReference type="PANTHER" id="PTHR23152:SF4">
    <property type="entry name" value="2-OXOADIPATE DEHYDROGENASE COMPLEX COMPONENT E1"/>
    <property type="match status" value="1"/>
</dbReference>
<proteinExistence type="inferred from homology"/>
<dbReference type="Gene3D" id="1.10.287.1150">
    <property type="entry name" value="TPP helical domain"/>
    <property type="match status" value="1"/>
</dbReference>
<dbReference type="GO" id="GO:0016624">
    <property type="term" value="F:oxidoreductase activity, acting on the aldehyde or oxo group of donors, disulfide as acceptor"/>
    <property type="evidence" value="ECO:0007669"/>
    <property type="project" value="InterPro"/>
</dbReference>
<keyword evidence="7" id="KW-1185">Reference proteome</keyword>
<dbReference type="Pfam" id="PF00676">
    <property type="entry name" value="E1_dh"/>
    <property type="match status" value="1"/>
</dbReference>
<dbReference type="RefSeq" id="XP_025073767.1">
    <property type="nucleotide sequence ID" value="XM_025217982.1"/>
</dbReference>
<dbReference type="AlphaFoldDB" id="A0A8N1S6N9"/>
<feature type="domain" description="Transketolase-like pyrimidine-binding" evidence="6">
    <location>
        <begin position="491"/>
        <end position="694"/>
    </location>
</feature>
<accession>A0A8N1S6N9</accession>
<dbReference type="OrthoDB" id="413077at2759"/>
<dbReference type="CDD" id="cd02016">
    <property type="entry name" value="TPP_E1_OGDC_like"/>
    <property type="match status" value="1"/>
</dbReference>
<evidence type="ECO:0000256" key="4">
    <source>
        <dbReference type="ARBA" id="ARBA00023002"/>
    </source>
</evidence>